<feature type="transmembrane region" description="Helical" evidence="6">
    <location>
        <begin position="126"/>
        <end position="142"/>
    </location>
</feature>
<evidence type="ECO:0000256" key="2">
    <source>
        <dbReference type="ARBA" id="ARBA00009012"/>
    </source>
</evidence>
<gene>
    <name evidence="7" type="ORF">SAMN05216559_1316</name>
</gene>
<feature type="transmembrane region" description="Helical" evidence="6">
    <location>
        <begin position="154"/>
        <end position="175"/>
    </location>
</feature>
<feature type="transmembrane region" description="Helical" evidence="6">
    <location>
        <begin position="187"/>
        <end position="209"/>
    </location>
</feature>
<keyword evidence="3 6" id="KW-0812">Transmembrane</keyword>
<evidence type="ECO:0000313" key="7">
    <source>
        <dbReference type="EMBL" id="SFR93522.1"/>
    </source>
</evidence>
<comment type="subcellular location">
    <subcellularLocation>
        <location evidence="1">Membrane</location>
        <topology evidence="1">Multi-pass membrane protein</topology>
    </subcellularLocation>
</comment>
<keyword evidence="4 6" id="KW-1133">Transmembrane helix</keyword>
<evidence type="ECO:0000256" key="1">
    <source>
        <dbReference type="ARBA" id="ARBA00004141"/>
    </source>
</evidence>
<keyword evidence="8" id="KW-1185">Reference proteome</keyword>
<dbReference type="AlphaFoldDB" id="A0A1I6KQI8"/>
<feature type="transmembrane region" description="Helical" evidence="6">
    <location>
        <begin position="458"/>
        <end position="478"/>
    </location>
</feature>
<evidence type="ECO:0000256" key="5">
    <source>
        <dbReference type="ARBA" id="ARBA00023136"/>
    </source>
</evidence>
<feature type="transmembrane region" description="Helical" evidence="6">
    <location>
        <begin position="102"/>
        <end position="120"/>
    </location>
</feature>
<evidence type="ECO:0000313" key="8">
    <source>
        <dbReference type="Proteomes" id="UP000199062"/>
    </source>
</evidence>
<dbReference type="PANTHER" id="PTHR13353:SF5">
    <property type="entry name" value="TRANSMEMBRANE PROTEIN 19"/>
    <property type="match status" value="1"/>
</dbReference>
<dbReference type="Pfam" id="PF01940">
    <property type="entry name" value="DUF92"/>
    <property type="match status" value="1"/>
</dbReference>
<accession>A0A1I6KQI8</accession>
<dbReference type="EMBL" id="FOZK01000001">
    <property type="protein sequence ID" value="SFR93522.1"/>
    <property type="molecule type" value="Genomic_DNA"/>
</dbReference>
<feature type="transmembrane region" description="Helical" evidence="6">
    <location>
        <begin position="61"/>
        <end position="81"/>
    </location>
</feature>
<feature type="transmembrane region" description="Helical" evidence="6">
    <location>
        <begin position="402"/>
        <end position="419"/>
    </location>
</feature>
<sequence>MGKSGKGKCLSAERRDVTSTVRRAVAFALVGSLALLAPVVVGTGSDTVAALAAPLGAAPSLVATAAMAAPFVLVAAFALTVDDDRALFDLFARPGDRQDGTLYGLAGFSLAAAGLALLAGQFGLPTWVFVGSVFVLGVGNVAGNATDAFTGERILSTAGFVVGGFAGAVVGQAVAARLVGIDLTGEFVAVVAFLAASGALLGALLRSVLFERDDPLVMVSIGLLLWLLSDLPLEDVTTTRIAVALAVTVALGYVAYALDTASLPGMLTGVFLGLLTMVLGDFRWFAMLITFFGLGGLASKFRYEEKERRGIAEENEGARGSGNVLANSLVALVAVIGWAASQDVPDLDSLLFLFAFAGSLAAAMSDTLSSEIGGLYDDPRLITTFERVDPGTDGAITWQGEVAGLVGAGIIAGIAGALFDPVDAVGAVIVLGAGVAGMTVDSLLGATIEGRLVDNQGVNLLATVAAAVVGVALAVLVLA</sequence>
<dbReference type="PANTHER" id="PTHR13353">
    <property type="entry name" value="TRANSMEMBRANE PROTEIN 19"/>
    <property type="match status" value="1"/>
</dbReference>
<evidence type="ECO:0000256" key="6">
    <source>
        <dbReference type="SAM" id="Phobius"/>
    </source>
</evidence>
<protein>
    <submittedName>
        <fullName evidence="7">TIGR00297 family protein</fullName>
    </submittedName>
</protein>
<dbReference type="GO" id="GO:0016020">
    <property type="term" value="C:membrane"/>
    <property type="evidence" value="ECO:0007669"/>
    <property type="project" value="UniProtKB-SubCell"/>
</dbReference>
<feature type="transmembrane region" description="Helical" evidence="6">
    <location>
        <begin position="324"/>
        <end position="341"/>
    </location>
</feature>
<reference evidence="7 8" key="1">
    <citation type="submission" date="2016-10" db="EMBL/GenBank/DDBJ databases">
        <authorList>
            <person name="de Groot N.N."/>
        </authorList>
    </citation>
    <scope>NUCLEOTIDE SEQUENCE [LARGE SCALE GENOMIC DNA]</scope>
    <source>
        <strain evidence="7 8">CGMCC 1.10457</strain>
    </source>
</reference>
<feature type="transmembrane region" description="Helical" evidence="6">
    <location>
        <begin position="425"/>
        <end position="446"/>
    </location>
</feature>
<evidence type="ECO:0000256" key="3">
    <source>
        <dbReference type="ARBA" id="ARBA00022692"/>
    </source>
</evidence>
<dbReference type="InterPro" id="IPR002794">
    <property type="entry name" value="DUF92_TMEM19"/>
</dbReference>
<feature type="transmembrane region" description="Helical" evidence="6">
    <location>
        <begin position="239"/>
        <end position="256"/>
    </location>
</feature>
<keyword evidence="5 6" id="KW-0472">Membrane</keyword>
<feature type="transmembrane region" description="Helical" evidence="6">
    <location>
        <begin position="21"/>
        <end position="41"/>
    </location>
</feature>
<dbReference type="STRING" id="767519.SAMN05216559_1316"/>
<feature type="transmembrane region" description="Helical" evidence="6">
    <location>
        <begin position="285"/>
        <end position="303"/>
    </location>
</feature>
<proteinExistence type="inferred from homology"/>
<name>A0A1I6KQI8_9EURY</name>
<organism evidence="7 8">
    <name type="scientific">Halomicrobium zhouii</name>
    <dbReference type="NCBI Taxonomy" id="767519"/>
    <lineage>
        <taxon>Archaea</taxon>
        <taxon>Methanobacteriati</taxon>
        <taxon>Methanobacteriota</taxon>
        <taxon>Stenosarchaea group</taxon>
        <taxon>Halobacteria</taxon>
        <taxon>Halobacteriales</taxon>
        <taxon>Haloarculaceae</taxon>
        <taxon>Halomicrobium</taxon>
    </lineage>
</organism>
<comment type="similarity">
    <text evidence="2">Belongs to the TMEM19 family.</text>
</comment>
<evidence type="ECO:0000256" key="4">
    <source>
        <dbReference type="ARBA" id="ARBA00022989"/>
    </source>
</evidence>
<dbReference type="Proteomes" id="UP000199062">
    <property type="component" value="Unassembled WGS sequence"/>
</dbReference>